<feature type="compositionally biased region" description="Low complexity" evidence="1">
    <location>
        <begin position="159"/>
        <end position="172"/>
    </location>
</feature>
<feature type="compositionally biased region" description="Low complexity" evidence="1">
    <location>
        <begin position="260"/>
        <end position="303"/>
    </location>
</feature>
<organism evidence="3 4">
    <name type="scientific">Coemansia javaensis</name>
    <dbReference type="NCBI Taxonomy" id="2761396"/>
    <lineage>
        <taxon>Eukaryota</taxon>
        <taxon>Fungi</taxon>
        <taxon>Fungi incertae sedis</taxon>
        <taxon>Zoopagomycota</taxon>
        <taxon>Kickxellomycotina</taxon>
        <taxon>Kickxellomycetes</taxon>
        <taxon>Kickxellales</taxon>
        <taxon>Kickxellaceae</taxon>
        <taxon>Coemansia</taxon>
    </lineage>
</organism>
<dbReference type="OrthoDB" id="5596525at2759"/>
<reference evidence="3" key="1">
    <citation type="submission" date="2022-07" db="EMBL/GenBank/DDBJ databases">
        <title>Phylogenomic reconstructions and comparative analyses of Kickxellomycotina fungi.</title>
        <authorList>
            <person name="Reynolds N.K."/>
            <person name="Stajich J.E."/>
            <person name="Barry K."/>
            <person name="Grigoriev I.V."/>
            <person name="Crous P."/>
            <person name="Smith M.E."/>
        </authorList>
    </citation>
    <scope>NUCLEOTIDE SEQUENCE</scope>
    <source>
        <strain evidence="3">NBRC 105414</strain>
    </source>
</reference>
<evidence type="ECO:0000256" key="2">
    <source>
        <dbReference type="SAM" id="SignalP"/>
    </source>
</evidence>
<dbReference type="AlphaFoldDB" id="A0A9W8LM05"/>
<name>A0A9W8LM05_9FUNG</name>
<feature type="compositionally biased region" description="Basic and acidic residues" evidence="1">
    <location>
        <begin position="132"/>
        <end position="144"/>
    </location>
</feature>
<comment type="caution">
    <text evidence="3">The sequence shown here is derived from an EMBL/GenBank/DDBJ whole genome shotgun (WGS) entry which is preliminary data.</text>
</comment>
<evidence type="ECO:0000256" key="1">
    <source>
        <dbReference type="SAM" id="MobiDB-lite"/>
    </source>
</evidence>
<sequence>MKFVAVVAAVAGLAAAQDKGPGPNPNLAQILNDMDPVLVAAMQYFPESFIKGIMDGTVWLPTNADDMLAKATSLPPQSSSIISSKYVEFISKVSSLLPTPTGKQDDDTDAPTPTGSVESSSSKPKTTSKSSSDTKSKPDAKSDSSEDDSSDTDTDTDTNTDTNTDSGAAALSGGAAGEDLLQAAGTATDIKSLQSAMSSNWASVYYQVNVDLNDYKYLGSPGQYESATSLYGTTELPITYDSAWVAEYASNARATVSHAGTRPTTTSHTSTRPTTTSHTSTRTTTTSHTSESGETSDTSDTSGAAVHGAGAALLAAAAAAAALL</sequence>
<dbReference type="Proteomes" id="UP001140217">
    <property type="component" value="Unassembled WGS sequence"/>
</dbReference>
<keyword evidence="2" id="KW-0732">Signal</keyword>
<evidence type="ECO:0008006" key="5">
    <source>
        <dbReference type="Google" id="ProtNLM"/>
    </source>
</evidence>
<evidence type="ECO:0000313" key="4">
    <source>
        <dbReference type="Proteomes" id="UP001140217"/>
    </source>
</evidence>
<dbReference type="EMBL" id="JANBUL010000006">
    <property type="protein sequence ID" value="KAJ2785873.1"/>
    <property type="molecule type" value="Genomic_DNA"/>
</dbReference>
<feature type="region of interest" description="Disordered" evidence="1">
    <location>
        <begin position="255"/>
        <end position="303"/>
    </location>
</feature>
<evidence type="ECO:0000313" key="3">
    <source>
        <dbReference type="EMBL" id="KAJ2785873.1"/>
    </source>
</evidence>
<feature type="compositionally biased region" description="Acidic residues" evidence="1">
    <location>
        <begin position="145"/>
        <end position="158"/>
    </location>
</feature>
<feature type="region of interest" description="Disordered" evidence="1">
    <location>
        <begin position="96"/>
        <end position="172"/>
    </location>
</feature>
<feature type="signal peptide" evidence="2">
    <location>
        <begin position="1"/>
        <end position="16"/>
    </location>
</feature>
<gene>
    <name evidence="3" type="ORF">H4R18_000262</name>
</gene>
<protein>
    <recommendedName>
        <fullName evidence="5">Cell wall protein</fullName>
    </recommendedName>
</protein>
<accession>A0A9W8LM05</accession>
<feature type="chain" id="PRO_5040826204" description="Cell wall protein" evidence="2">
    <location>
        <begin position="17"/>
        <end position="324"/>
    </location>
</feature>
<feature type="compositionally biased region" description="Low complexity" evidence="1">
    <location>
        <begin position="118"/>
        <end position="131"/>
    </location>
</feature>
<proteinExistence type="predicted"/>
<keyword evidence="4" id="KW-1185">Reference proteome</keyword>